<sequence>MILNDTIIDDIKIKFGLMFDKAADFGLLSSYIYKDTGRTIGVTTLKRLFNYINDERKTSEYTLNTIALYMGYKSWDIYSSSKMLDSEWGYKDETVYINALEVGTRIMIQYLNRVVNFDVCAIDGQNVLKVTSTQNSSLKEGDILFVCKIKKGDILEANKVLRGLKVGNYRTNGEIKVIEIVNS</sequence>
<evidence type="ECO:0000313" key="1">
    <source>
        <dbReference type="EMBL" id="OXL44814.1"/>
    </source>
</evidence>
<accession>A0AA91TL35</accession>
<comment type="caution">
    <text evidence="1">The sequence shown here is derived from an EMBL/GenBank/DDBJ whole genome shotgun (WGS) entry which is preliminary data.</text>
</comment>
<dbReference type="Proteomes" id="UP000215155">
    <property type="component" value="Unassembled WGS sequence"/>
</dbReference>
<dbReference type="AlphaFoldDB" id="A0AA91TL35"/>
<evidence type="ECO:0000313" key="2">
    <source>
        <dbReference type="Proteomes" id="UP000215155"/>
    </source>
</evidence>
<proteinExistence type="predicted"/>
<gene>
    <name evidence="1" type="ORF">CFT61_03855</name>
</gene>
<dbReference type="EMBL" id="NMPZ01000004">
    <property type="protein sequence ID" value="OXL44814.1"/>
    <property type="molecule type" value="Genomic_DNA"/>
</dbReference>
<protein>
    <submittedName>
        <fullName evidence="1">Uncharacterized protein</fullName>
    </submittedName>
</protein>
<reference evidence="1 2" key="1">
    <citation type="submission" date="2017-07" db="EMBL/GenBank/DDBJ databases">
        <title>Draft genome sequence of Prevotella copri isolated from the gut of healthy adult Indian.</title>
        <authorList>
            <person name="Das B."/>
            <person name="Bag S."/>
            <person name="Ghosh T.S."/>
        </authorList>
    </citation>
    <scope>NUCLEOTIDE SEQUENCE [LARGE SCALE GENOMIC DNA]</scope>
    <source>
        <strain evidence="1 2">Indica</strain>
    </source>
</reference>
<organism evidence="1 2">
    <name type="scientific">Segatella copri</name>
    <dbReference type="NCBI Taxonomy" id="165179"/>
    <lineage>
        <taxon>Bacteria</taxon>
        <taxon>Pseudomonadati</taxon>
        <taxon>Bacteroidota</taxon>
        <taxon>Bacteroidia</taxon>
        <taxon>Bacteroidales</taxon>
        <taxon>Prevotellaceae</taxon>
        <taxon>Segatella</taxon>
    </lineage>
</organism>
<name>A0AA91TL35_9BACT</name>
<dbReference type="RefSeq" id="WP_089543156.1">
    <property type="nucleotide sequence ID" value="NZ_NMPZ01000004.1"/>
</dbReference>